<accession>A0A399JDJ4</accession>
<comment type="caution">
    <text evidence="1">The sequence shown here is derived from an EMBL/GenBank/DDBJ whole genome shotgun (WGS) entry which is preliminary data.</text>
</comment>
<dbReference type="SUPFAM" id="SSF53474">
    <property type="entry name" value="alpha/beta-Hydrolases"/>
    <property type="match status" value="1"/>
</dbReference>
<reference evidence="1 2" key="1">
    <citation type="submission" date="2018-07" db="EMBL/GenBank/DDBJ databases">
        <title>Arthrobacter sp. nov., isolated from raw cow's milk with high bacterial count.</title>
        <authorList>
            <person name="Hahne J."/>
            <person name="Isele D."/>
            <person name="Lipski A."/>
        </authorList>
    </citation>
    <scope>NUCLEOTIDE SEQUENCE [LARGE SCALE GENOMIC DNA]</scope>
    <source>
        <strain evidence="1 2">JZ R-35</strain>
    </source>
</reference>
<evidence type="ECO:0008006" key="3">
    <source>
        <dbReference type="Google" id="ProtNLM"/>
    </source>
</evidence>
<name>A0A399JDJ4_9MICC</name>
<organism evidence="1 2">
    <name type="scientific">Galactobacter valiniphilus</name>
    <dbReference type="NCBI Taxonomy" id="2676122"/>
    <lineage>
        <taxon>Bacteria</taxon>
        <taxon>Bacillati</taxon>
        <taxon>Actinomycetota</taxon>
        <taxon>Actinomycetes</taxon>
        <taxon>Micrococcales</taxon>
        <taxon>Micrococcaceae</taxon>
        <taxon>Galactobacter</taxon>
    </lineage>
</organism>
<protein>
    <recommendedName>
        <fullName evidence="3">Alpha/beta hydrolase</fullName>
    </recommendedName>
</protein>
<keyword evidence="2" id="KW-1185">Reference proteome</keyword>
<evidence type="ECO:0000313" key="2">
    <source>
        <dbReference type="Proteomes" id="UP000265419"/>
    </source>
</evidence>
<gene>
    <name evidence="1" type="ORF">DWB68_01715</name>
</gene>
<dbReference type="AlphaFoldDB" id="A0A399JDJ4"/>
<dbReference type="Proteomes" id="UP000265419">
    <property type="component" value="Unassembled WGS sequence"/>
</dbReference>
<evidence type="ECO:0000313" key="1">
    <source>
        <dbReference type="EMBL" id="RII43635.1"/>
    </source>
</evidence>
<dbReference type="InterPro" id="IPR029058">
    <property type="entry name" value="AB_hydrolase_fold"/>
</dbReference>
<proteinExistence type="predicted"/>
<dbReference type="EMBL" id="QQXK01000002">
    <property type="protein sequence ID" value="RII43635.1"/>
    <property type="molecule type" value="Genomic_DNA"/>
</dbReference>
<sequence length="453" mass="46153">MAARAARGGGEAMGYQLLDGATSAEVVTEGMSASAARAADIARAAASATLLSWGAGGLVSLPLPGALGAAAEEVERELATVRAQARGMVAAYTALALSLRWAASAYAAAERRALTLVGGAGWWNPGGGLGLAIYVKSLAMHRPLGIQGTVRAIGGLGSLAPGSLGGYAAANPGLLVDSSMHTLGVAAPPPPILTEAAQAEDAPSPSDLKALLELQDQAARGPGALLVTRVDGPGGPTWVLTVPSTNMAPRSAWGLHRLVDAMRGNTDTVAPAALAALRAAGAKKGEPVVLNGHSQGGRHALNLAGSELLRRQYKVTGAFTAGAPAGKQLVPGDVPVLSLEDVDDTVPGMDGRVEVPVGRNRLLVRSTQAPTPDNQGDPGFFGYEHRVGTYQVIAAEAKDHPEVRSMVASWGLAGRATTYRVPTTPDIPRVSAARGRAGGMKLGQEAERNKYGK</sequence>